<reference evidence="2" key="1">
    <citation type="submission" date="2021-02" db="EMBL/GenBank/DDBJ databases">
        <authorList>
            <person name="Dougan E. K."/>
            <person name="Rhodes N."/>
            <person name="Thang M."/>
            <person name="Chan C."/>
        </authorList>
    </citation>
    <scope>NUCLEOTIDE SEQUENCE</scope>
</reference>
<dbReference type="OrthoDB" id="447460at2759"/>
<organism evidence="2 4">
    <name type="scientific">Polarella glacialis</name>
    <name type="common">Dinoflagellate</name>
    <dbReference type="NCBI Taxonomy" id="89957"/>
    <lineage>
        <taxon>Eukaryota</taxon>
        <taxon>Sar</taxon>
        <taxon>Alveolata</taxon>
        <taxon>Dinophyceae</taxon>
        <taxon>Suessiales</taxon>
        <taxon>Suessiaceae</taxon>
        <taxon>Polarella</taxon>
    </lineage>
</organism>
<dbReference type="AlphaFoldDB" id="A0A813GW41"/>
<proteinExistence type="predicted"/>
<keyword evidence="4" id="KW-1185">Reference proteome</keyword>
<protein>
    <submittedName>
        <fullName evidence="2">Uncharacterized protein</fullName>
    </submittedName>
</protein>
<feature type="compositionally biased region" description="Polar residues" evidence="1">
    <location>
        <begin position="161"/>
        <end position="176"/>
    </location>
</feature>
<dbReference type="EMBL" id="CAJNNW010026028">
    <property type="protein sequence ID" value="CAE8682079.1"/>
    <property type="molecule type" value="Genomic_DNA"/>
</dbReference>
<evidence type="ECO:0000313" key="4">
    <source>
        <dbReference type="Proteomes" id="UP000654075"/>
    </source>
</evidence>
<evidence type="ECO:0000256" key="1">
    <source>
        <dbReference type="SAM" id="MobiDB-lite"/>
    </source>
</evidence>
<gene>
    <name evidence="2" type="ORF">PGLA1383_LOCUS44749</name>
    <name evidence="3" type="ORF">PGLA2088_LOCUS22774</name>
</gene>
<name>A0A813GW41_POLGL</name>
<feature type="region of interest" description="Disordered" evidence="1">
    <location>
        <begin position="1"/>
        <end position="298"/>
    </location>
</feature>
<dbReference type="EMBL" id="CAJNNV010029334">
    <property type="protein sequence ID" value="CAE8628052.1"/>
    <property type="molecule type" value="Genomic_DNA"/>
</dbReference>
<feature type="compositionally biased region" description="Basic and acidic residues" evidence="1">
    <location>
        <begin position="197"/>
        <end position="211"/>
    </location>
</feature>
<evidence type="ECO:0000313" key="2">
    <source>
        <dbReference type="EMBL" id="CAE8628052.1"/>
    </source>
</evidence>
<comment type="caution">
    <text evidence="2">The sequence shown here is derived from an EMBL/GenBank/DDBJ whole genome shotgun (WGS) entry which is preliminary data.</text>
</comment>
<feature type="compositionally biased region" description="Low complexity" evidence="1">
    <location>
        <begin position="222"/>
        <end position="238"/>
    </location>
</feature>
<feature type="compositionally biased region" description="Polar residues" evidence="1">
    <location>
        <begin position="346"/>
        <end position="355"/>
    </location>
</feature>
<accession>A0A813GW41</accession>
<dbReference type="Proteomes" id="UP000626109">
    <property type="component" value="Unassembled WGS sequence"/>
</dbReference>
<feature type="compositionally biased region" description="Low complexity" evidence="1">
    <location>
        <begin position="259"/>
        <end position="297"/>
    </location>
</feature>
<feature type="region of interest" description="Disordered" evidence="1">
    <location>
        <begin position="337"/>
        <end position="383"/>
    </location>
</feature>
<feature type="compositionally biased region" description="Basic and acidic residues" evidence="1">
    <location>
        <begin position="487"/>
        <end position="496"/>
    </location>
</feature>
<feature type="compositionally biased region" description="Low complexity" evidence="1">
    <location>
        <begin position="89"/>
        <end position="106"/>
    </location>
</feature>
<feature type="region of interest" description="Disordered" evidence="1">
    <location>
        <begin position="472"/>
        <end position="497"/>
    </location>
</feature>
<sequence>MAVDVASAAPAGSRLRAPGWSSDRTGRRSLPAASTGIPTLVPGAASHHRPASALSQRSLPRDGARASGRRFSAPEPKRPHHVGRQEVSAAAPREQPQPQPLRQRQPVTEQKTSHWQKRGSLQPQAEEHKHAHQAAQSDLRQPRHAQVPAPSKKQLAEQEPKNTNNLNQSKTRQQDTTAKHVHSNSPSTANVDEGVLDESKSSERFDRRIEQSPHLQSESLEQVPSTSAAPPQPASVAALHATGTSWQRQSLPEAKVKQQHALQSLQQEQQQTRIQHNLQRQQSQQNQEQQRLQQRQLQPRHDAELEPLGKLLAVAQKCSPSQLVRYRQIREQQQLNTLQSQNTEQTPSSPSSPLQCISRLSPQSLSPSPACCRQTSGAWGRPQEAGSASVQRFDISGDSSTCLSTDRRTPWALRCREQVEGVAESLQEAADALRRLACREILPGGVPHEAASAPAADNISFAGHLTAVGGGDDAIASNNSPAQRGRSRSETARLEQENNQLRQKLLEAGHRIEELEDERQRFFDEGIFDIVNQICRPQAHGRGQCSEGGSINSAAHGNTPQLVVEVLAQMLSAELLRLRGIAPIATLDLATTAAADDR</sequence>
<evidence type="ECO:0000313" key="3">
    <source>
        <dbReference type="EMBL" id="CAE8682079.1"/>
    </source>
</evidence>
<feature type="compositionally biased region" description="Low complexity" evidence="1">
    <location>
        <begin position="358"/>
        <end position="369"/>
    </location>
</feature>
<dbReference type="Proteomes" id="UP000654075">
    <property type="component" value="Unassembled WGS sequence"/>
</dbReference>